<accession>A0A0R0LZA4</accession>
<keyword evidence="6" id="KW-0695">RNA-directed DNA polymerase</keyword>
<reference evidence="8 9" key="1">
    <citation type="submission" date="2015-07" db="EMBL/GenBank/DDBJ databases">
        <title>The genome of Pseudoloma neurophilia, a relevant intracellular parasite of the zebrafish.</title>
        <authorList>
            <person name="Ndikumana S."/>
            <person name="Pelin A."/>
            <person name="Sanders J."/>
            <person name="Corradi N."/>
        </authorList>
    </citation>
    <scope>NUCLEOTIDE SEQUENCE [LARGE SCALE GENOMIC DNA]</scope>
    <source>
        <strain evidence="8 9">MK1</strain>
    </source>
</reference>
<dbReference type="OrthoDB" id="2194544at2759"/>
<evidence type="ECO:0000313" key="9">
    <source>
        <dbReference type="Proteomes" id="UP000051530"/>
    </source>
</evidence>
<dbReference type="InterPro" id="IPR041373">
    <property type="entry name" value="RT_RNaseH"/>
</dbReference>
<dbReference type="Proteomes" id="UP000051530">
    <property type="component" value="Unassembled WGS sequence"/>
</dbReference>
<comment type="caution">
    <text evidence="8">The sequence shown here is derived from an EMBL/GenBank/DDBJ whole genome shotgun (WGS) entry which is preliminary data.</text>
</comment>
<dbReference type="PANTHER" id="PTHR37984:SF5">
    <property type="entry name" value="PROTEIN NYNRIN-LIKE"/>
    <property type="match status" value="1"/>
</dbReference>
<dbReference type="InterPro" id="IPR043128">
    <property type="entry name" value="Rev_trsase/Diguanyl_cyclase"/>
</dbReference>
<feature type="non-terminal residue" evidence="8">
    <location>
        <position position="1"/>
    </location>
</feature>
<dbReference type="InterPro" id="IPR043502">
    <property type="entry name" value="DNA/RNA_pol_sf"/>
</dbReference>
<keyword evidence="2" id="KW-0548">Nucleotidyltransferase</keyword>
<evidence type="ECO:0000256" key="6">
    <source>
        <dbReference type="ARBA" id="ARBA00022918"/>
    </source>
</evidence>
<dbReference type="FunFam" id="3.10.20.370:FF:000001">
    <property type="entry name" value="Retrovirus-related Pol polyprotein from transposon 17.6-like protein"/>
    <property type="match status" value="1"/>
</dbReference>
<dbReference type="InterPro" id="IPR050951">
    <property type="entry name" value="Retrovirus_Pol_polyprotein"/>
</dbReference>
<dbReference type="CDD" id="cd01647">
    <property type="entry name" value="RT_LTR"/>
    <property type="match status" value="1"/>
</dbReference>
<dbReference type="PANTHER" id="PTHR37984">
    <property type="entry name" value="PROTEIN CBG26694"/>
    <property type="match status" value="1"/>
</dbReference>
<dbReference type="Gene3D" id="3.30.70.270">
    <property type="match status" value="2"/>
</dbReference>
<evidence type="ECO:0000256" key="1">
    <source>
        <dbReference type="ARBA" id="ARBA00022679"/>
    </source>
</evidence>
<gene>
    <name evidence="8" type="ORF">M153_62130001239</name>
</gene>
<keyword evidence="5" id="KW-0378">Hydrolase</keyword>
<keyword evidence="3" id="KW-0540">Nuclease</keyword>
<evidence type="ECO:0000313" key="8">
    <source>
        <dbReference type="EMBL" id="KRH92420.1"/>
    </source>
</evidence>
<protein>
    <submittedName>
        <fullName evidence="8">Putative LTR retrotransposable element</fullName>
    </submittedName>
</protein>
<evidence type="ECO:0000256" key="2">
    <source>
        <dbReference type="ARBA" id="ARBA00022695"/>
    </source>
</evidence>
<dbReference type="Gene3D" id="3.10.20.370">
    <property type="match status" value="1"/>
</dbReference>
<dbReference type="GO" id="GO:0003824">
    <property type="term" value="F:catalytic activity"/>
    <property type="evidence" value="ECO:0007669"/>
    <property type="project" value="UniProtKB-KW"/>
</dbReference>
<dbReference type="SUPFAM" id="SSF56672">
    <property type="entry name" value="DNA/RNA polymerases"/>
    <property type="match status" value="1"/>
</dbReference>
<dbReference type="VEuPathDB" id="MicrosporidiaDB:M153_62130001239"/>
<dbReference type="Pfam" id="PF17917">
    <property type="entry name" value="RT_RNaseH"/>
    <property type="match status" value="1"/>
</dbReference>
<dbReference type="EMBL" id="LGUB01000939">
    <property type="protein sequence ID" value="KRH92420.1"/>
    <property type="molecule type" value="Genomic_DNA"/>
</dbReference>
<evidence type="ECO:0000259" key="7">
    <source>
        <dbReference type="PROSITE" id="PS50878"/>
    </source>
</evidence>
<dbReference type="InterPro" id="IPR000477">
    <property type="entry name" value="RT_dom"/>
</dbReference>
<evidence type="ECO:0000256" key="5">
    <source>
        <dbReference type="ARBA" id="ARBA00022801"/>
    </source>
</evidence>
<dbReference type="CDD" id="cd09274">
    <property type="entry name" value="RNase_HI_RT_Ty3"/>
    <property type="match status" value="1"/>
</dbReference>
<dbReference type="Pfam" id="PF00078">
    <property type="entry name" value="RVT_1"/>
    <property type="match status" value="1"/>
</dbReference>
<keyword evidence="1" id="KW-0808">Transferase</keyword>
<proteinExistence type="predicted"/>
<evidence type="ECO:0000256" key="3">
    <source>
        <dbReference type="ARBA" id="ARBA00022722"/>
    </source>
</evidence>
<feature type="non-terminal residue" evidence="8">
    <location>
        <position position="413"/>
    </location>
</feature>
<dbReference type="PROSITE" id="PS50878">
    <property type="entry name" value="RT_POL"/>
    <property type="match status" value="1"/>
</dbReference>
<organism evidence="8 9">
    <name type="scientific">Pseudoloma neurophilia</name>
    <dbReference type="NCBI Taxonomy" id="146866"/>
    <lineage>
        <taxon>Eukaryota</taxon>
        <taxon>Fungi</taxon>
        <taxon>Fungi incertae sedis</taxon>
        <taxon>Microsporidia</taxon>
        <taxon>Pseudoloma</taxon>
    </lineage>
</organism>
<dbReference type="AlphaFoldDB" id="A0A0R0LZA4"/>
<evidence type="ECO:0000256" key="4">
    <source>
        <dbReference type="ARBA" id="ARBA00022759"/>
    </source>
</evidence>
<keyword evidence="4" id="KW-0255">Endonuclease</keyword>
<name>A0A0R0LZA4_9MICR</name>
<sequence length="413" mass="47382">ITEHFPFPDTHNIFLDLKGSQIYTAIDLSMGFHQILINPEDTHKTAISINGVKYEYLRLPFGMKNAPFSFQKNMMRIFGHLTFIKVFVDDLLIFSESRREHLIHLKETLDLLSKNNISINFNKSQFGKNQVVFLGQNVSANGIKADLAPLGKLLNVKEVNSKSKIMKIIGTIQWFRPFINKLSLELTPLTDLLKKNAKMKWGPEQQNCLDKVIKEIQENVELKYPDINKPFILETDASQNGIGAVLKQEHGIIGFFSKKLGNTETNYSIVEKEFLAIILSLKHFRKIVSGCEITIKTDNKNICNYKKIESNRISRWSWILEDFNVKIEHVSASKNPIADTLSRLMLTQQIPIKKQSTQEWNKIDRHLSEFAELSENERASLLSTFLMKLHTKLGHPGSQCLFKLLADLQINLT</sequence>
<keyword evidence="9" id="KW-1185">Reference proteome</keyword>
<feature type="domain" description="Reverse transcriptase" evidence="7">
    <location>
        <begin position="1"/>
        <end position="138"/>
    </location>
</feature>